<dbReference type="AlphaFoldDB" id="A0A501QE89"/>
<keyword evidence="1" id="KW-0472">Membrane</keyword>
<reference evidence="2 3" key="1">
    <citation type="submission" date="2019-06" db="EMBL/GenBank/DDBJ databases">
        <title>Flavobacterium sp. MaA-Y11 from geoumgang.</title>
        <authorList>
            <person name="Jeong S."/>
        </authorList>
    </citation>
    <scope>NUCLEOTIDE SEQUENCE [LARGE SCALE GENOMIC DNA]</scope>
    <source>
        <strain evidence="2 3">MaA-Y11</strain>
    </source>
</reference>
<dbReference type="Proteomes" id="UP000319175">
    <property type="component" value="Unassembled WGS sequence"/>
</dbReference>
<sequence>MQKHINTIFGLGLVIITTITSFIARPPVISSDENEGINWRNVVIFITGVLVIYFQRNVSTENIPAKKILIPGSIFILALIAYEIMYYKYSISCYNNRVIISYAEVRPEFKIDWKGWQKENNYENFLKGADCSPVNRWYQKDLAIQNYGFISLYIIITTSFIKTVLLSTYKIKSNAK</sequence>
<keyword evidence="1" id="KW-1133">Transmembrane helix</keyword>
<protein>
    <submittedName>
        <fullName evidence="2">Uncharacterized protein</fullName>
    </submittedName>
</protein>
<keyword evidence="3" id="KW-1185">Reference proteome</keyword>
<accession>A0A501QE89</accession>
<gene>
    <name evidence="2" type="ORF">FJA49_06250</name>
</gene>
<keyword evidence="1" id="KW-0812">Transmembrane</keyword>
<organism evidence="2 3">
    <name type="scientific">Flavobacterium microcysteis</name>
    <dbReference type="NCBI Taxonomy" id="2596891"/>
    <lineage>
        <taxon>Bacteria</taxon>
        <taxon>Pseudomonadati</taxon>
        <taxon>Bacteroidota</taxon>
        <taxon>Flavobacteriia</taxon>
        <taxon>Flavobacteriales</taxon>
        <taxon>Flavobacteriaceae</taxon>
        <taxon>Flavobacterium</taxon>
    </lineage>
</organism>
<comment type="caution">
    <text evidence="2">The sequence shown here is derived from an EMBL/GenBank/DDBJ whole genome shotgun (WGS) entry which is preliminary data.</text>
</comment>
<proteinExistence type="predicted"/>
<name>A0A501QE89_9FLAO</name>
<evidence type="ECO:0000256" key="1">
    <source>
        <dbReference type="SAM" id="Phobius"/>
    </source>
</evidence>
<evidence type="ECO:0000313" key="2">
    <source>
        <dbReference type="EMBL" id="TPD70535.1"/>
    </source>
</evidence>
<feature type="transmembrane region" description="Helical" evidence="1">
    <location>
        <begin position="147"/>
        <end position="169"/>
    </location>
</feature>
<feature type="transmembrane region" description="Helical" evidence="1">
    <location>
        <begin position="37"/>
        <end position="56"/>
    </location>
</feature>
<evidence type="ECO:0000313" key="3">
    <source>
        <dbReference type="Proteomes" id="UP000319175"/>
    </source>
</evidence>
<feature type="transmembrane region" description="Helical" evidence="1">
    <location>
        <begin position="68"/>
        <end position="87"/>
    </location>
</feature>
<feature type="transmembrane region" description="Helical" evidence="1">
    <location>
        <begin position="7"/>
        <end position="25"/>
    </location>
</feature>
<dbReference type="RefSeq" id="WP_139999965.1">
    <property type="nucleotide sequence ID" value="NZ_VFJE01000052.1"/>
</dbReference>
<dbReference type="EMBL" id="VFJE01000052">
    <property type="protein sequence ID" value="TPD70535.1"/>
    <property type="molecule type" value="Genomic_DNA"/>
</dbReference>